<evidence type="ECO:0000256" key="4">
    <source>
        <dbReference type="ARBA" id="ARBA00022692"/>
    </source>
</evidence>
<dbReference type="Gene3D" id="2.40.170.20">
    <property type="entry name" value="TonB-dependent receptor, beta-barrel domain"/>
    <property type="match status" value="1"/>
</dbReference>
<dbReference type="PANTHER" id="PTHR47234:SF2">
    <property type="entry name" value="TONB-DEPENDENT RECEPTOR"/>
    <property type="match status" value="1"/>
</dbReference>
<keyword evidence="7 8" id="KW-0998">Cell outer membrane</keyword>
<accession>A0ABQ4PV32</accession>
<evidence type="ECO:0000256" key="8">
    <source>
        <dbReference type="PROSITE-ProRule" id="PRU01360"/>
    </source>
</evidence>
<keyword evidence="14" id="KW-1185">Reference proteome</keyword>
<dbReference type="PROSITE" id="PS52016">
    <property type="entry name" value="TONB_DEPENDENT_REC_3"/>
    <property type="match status" value="1"/>
</dbReference>
<evidence type="ECO:0000256" key="6">
    <source>
        <dbReference type="ARBA" id="ARBA00023136"/>
    </source>
</evidence>
<feature type="signal peptide" evidence="10">
    <location>
        <begin position="1"/>
        <end position="27"/>
    </location>
</feature>
<keyword evidence="10" id="KW-0732">Signal</keyword>
<dbReference type="PANTHER" id="PTHR47234">
    <property type="match status" value="1"/>
</dbReference>
<dbReference type="InterPro" id="IPR037066">
    <property type="entry name" value="Plug_dom_sf"/>
</dbReference>
<feature type="domain" description="TonB-dependent receptor plug" evidence="12">
    <location>
        <begin position="60"/>
        <end position="168"/>
    </location>
</feature>
<dbReference type="Pfam" id="PF07715">
    <property type="entry name" value="Plug"/>
    <property type="match status" value="1"/>
</dbReference>
<evidence type="ECO:0000259" key="12">
    <source>
        <dbReference type="Pfam" id="PF07715"/>
    </source>
</evidence>
<keyword evidence="6 8" id="KW-0472">Membrane</keyword>
<evidence type="ECO:0000313" key="14">
    <source>
        <dbReference type="Proteomes" id="UP001161064"/>
    </source>
</evidence>
<dbReference type="SUPFAM" id="SSF56935">
    <property type="entry name" value="Porins"/>
    <property type="match status" value="1"/>
</dbReference>
<dbReference type="RefSeq" id="WP_284359557.1">
    <property type="nucleotide sequence ID" value="NZ_BPFZ01000005.1"/>
</dbReference>
<evidence type="ECO:0000256" key="2">
    <source>
        <dbReference type="ARBA" id="ARBA00022448"/>
    </source>
</evidence>
<comment type="caution">
    <text evidence="13">The sequence shown here is derived from an EMBL/GenBank/DDBJ whole genome shotgun (WGS) entry which is preliminary data.</text>
</comment>
<dbReference type="Proteomes" id="UP001161064">
    <property type="component" value="Unassembled WGS sequence"/>
</dbReference>
<dbReference type="InterPro" id="IPR036942">
    <property type="entry name" value="Beta-barrel_TonB_sf"/>
</dbReference>
<gene>
    <name evidence="13" type="ORF">PsB1_1041</name>
</gene>
<evidence type="ECO:0000256" key="10">
    <source>
        <dbReference type="SAM" id="SignalP"/>
    </source>
</evidence>
<evidence type="ECO:0000256" key="9">
    <source>
        <dbReference type="RuleBase" id="RU003357"/>
    </source>
</evidence>
<keyword evidence="5 9" id="KW-0798">TonB box</keyword>
<reference evidence="13" key="1">
    <citation type="submission" date="2021-05" db="EMBL/GenBank/DDBJ databases">
        <authorList>
            <person name="Tanabe Y."/>
        </authorList>
    </citation>
    <scope>NUCLEOTIDE SEQUENCE</scope>
    <source>
        <strain evidence="13">BOTRYCO-1</strain>
    </source>
</reference>
<comment type="similarity">
    <text evidence="8 9">Belongs to the TonB-dependent receptor family.</text>
</comment>
<dbReference type="InterPro" id="IPR039426">
    <property type="entry name" value="TonB-dep_rcpt-like"/>
</dbReference>
<proteinExistence type="inferred from homology"/>
<evidence type="ECO:0000256" key="7">
    <source>
        <dbReference type="ARBA" id="ARBA00023237"/>
    </source>
</evidence>
<evidence type="ECO:0000256" key="5">
    <source>
        <dbReference type="ARBA" id="ARBA00023077"/>
    </source>
</evidence>
<evidence type="ECO:0000259" key="11">
    <source>
        <dbReference type="Pfam" id="PF00593"/>
    </source>
</evidence>
<dbReference type="InterPro" id="IPR012910">
    <property type="entry name" value="Plug_dom"/>
</dbReference>
<comment type="subcellular location">
    <subcellularLocation>
        <location evidence="1 8">Cell outer membrane</location>
        <topology evidence="1 8">Multi-pass membrane protein</topology>
    </subcellularLocation>
</comment>
<sequence length="1014" mass="108038">MKISLTRELLLASTIVAGLGFTAPAFAQSAGSTPNNSANEKAAEVVVVTGTRIQTPGTTSSSPITSVGAAELEFQQSSEIEKVLRNLPLAVPGDGGNTNNGTAGVTTINLRDLGPQRNLVMVDGKRVTPYNINGIVDISIIPAAMLDRVDIVTGGASAVYGSDAISGAVNFVLKRNFEGVEVNYEHTRAGKDDGRISNGSIALGVNTPDQKGNIAIAMNFTKRDGVQFGDRPFGTLGINSESGDGLSSIGVKVTPPTNCTGDNTVPPSFGGSGTTVPARINALPTSSKFKTGNLQFRDDGTLGANCNTFNFNPYNYYQTPQERYSGVAYGHYGISENLEAYGRLMFGAVNVRQQIAPSGVFNSPFLVPLNNPFLSKAARDNLIERYQAGLTPVAPTADIPEPEPQTVLGKNWLDNNNNGIVDAADTVRFGIARRTTELGVRSTTFDNNMFQLMFGLRGTFAESWDWDVSLLHGESDRTNLSSGFTNIAKLAASLNTVSATKCTTPAGVTTAGCVPINLFGKQGTITKEMADYLRVDALEKQNYKQTVANASISGPFTAAQSPWADTPLQVALGTEYREEFGSVSPDDCLKGSNGVSCLGGGGGNTLPVSGAFSVQEFFGEAIMPLASGKPIFESLELELGVRYSDFNLTGANTTWKAGFNWGIFDSVRARVMRQRAVRAPSINELFAPLTSSLDNAAGDPCSVGAKSISDSVRALCIATGMTSSQVGTVPDIVAGQINTFSGTLPTALPDPEVANTWTAGLVFTPQVSGLKNMIVSLDYYKIDIDGYINTLGPQEVLDLCYKQGNKAYCNQIKRVDGNLIFPGSGIQLYNQNLDYYASEGYDLGASFAFDLETLGLDSKWGTVSLSYNATFTIRNASLSSSASSEIDCLGKYGNQCGNPSPKYKHVARTTWKVGDARVSSLWRRVGETTVEEVQKADTFDDFEKIKAYDYIDLFVSYDLTSALNISLSVNNALNKNPPLVGGDIGTTSSNGGNTFPQTYDTLGRVYTVGFNLKF</sequence>
<evidence type="ECO:0000256" key="1">
    <source>
        <dbReference type="ARBA" id="ARBA00004571"/>
    </source>
</evidence>
<name>A0ABQ4PV32_9PROT</name>
<protein>
    <submittedName>
        <fullName evidence="13">TonB-dependent receptor</fullName>
    </submittedName>
</protein>
<evidence type="ECO:0000256" key="3">
    <source>
        <dbReference type="ARBA" id="ARBA00022452"/>
    </source>
</evidence>
<dbReference type="EMBL" id="BPFZ01000005">
    <property type="protein sequence ID" value="GIU66887.1"/>
    <property type="molecule type" value="Genomic_DNA"/>
</dbReference>
<keyword evidence="13" id="KW-0675">Receptor</keyword>
<evidence type="ECO:0000313" key="13">
    <source>
        <dbReference type="EMBL" id="GIU66887.1"/>
    </source>
</evidence>
<keyword evidence="4 8" id="KW-0812">Transmembrane</keyword>
<dbReference type="InterPro" id="IPR000531">
    <property type="entry name" value="Beta-barrel_TonB"/>
</dbReference>
<feature type="chain" id="PRO_5046889160" evidence="10">
    <location>
        <begin position="28"/>
        <end position="1014"/>
    </location>
</feature>
<keyword evidence="2 8" id="KW-0813">Transport</keyword>
<dbReference type="Gene3D" id="2.170.130.10">
    <property type="entry name" value="TonB-dependent receptor, plug domain"/>
    <property type="match status" value="1"/>
</dbReference>
<keyword evidence="3 8" id="KW-1134">Transmembrane beta strand</keyword>
<feature type="domain" description="TonB-dependent receptor-like beta-barrel" evidence="11">
    <location>
        <begin position="415"/>
        <end position="971"/>
    </location>
</feature>
<dbReference type="Pfam" id="PF00593">
    <property type="entry name" value="TonB_dep_Rec_b-barrel"/>
    <property type="match status" value="1"/>
</dbReference>
<reference evidence="13" key="2">
    <citation type="journal article" date="2023" name="ISME Commun">
        <title>Characterization of a bloom-associated alphaproteobacterial lineage, 'Candidatus Phycosocius': insights into freshwater algal-bacterial interactions.</title>
        <authorList>
            <person name="Tanabe Y."/>
            <person name="Yamaguchi H."/>
            <person name="Yoshida M."/>
            <person name="Kai A."/>
            <person name="Okazaki Y."/>
        </authorList>
    </citation>
    <scope>NUCLEOTIDE SEQUENCE</scope>
    <source>
        <strain evidence="13">BOTRYCO-1</strain>
    </source>
</reference>
<organism evidence="13 14">
    <name type="scientific">Candidatus Phycosocius spiralis</name>
    <dbReference type="NCBI Taxonomy" id="2815099"/>
    <lineage>
        <taxon>Bacteria</taxon>
        <taxon>Pseudomonadati</taxon>
        <taxon>Pseudomonadota</taxon>
        <taxon>Alphaproteobacteria</taxon>
        <taxon>Caulobacterales</taxon>
        <taxon>Caulobacterales incertae sedis</taxon>
        <taxon>Candidatus Phycosocius</taxon>
    </lineage>
</organism>